<dbReference type="CDD" id="cd05808">
    <property type="entry name" value="CBM20_alpha_amylase"/>
    <property type="match status" value="1"/>
</dbReference>
<dbReference type="FunFam" id="1.50.10.10:FF:000018">
    <property type="entry name" value="Glucoamylase"/>
    <property type="match status" value="1"/>
</dbReference>
<name>A0A4Y7U0U3_COPMI</name>
<organism evidence="15 16">
    <name type="scientific">Coprinellus micaceus</name>
    <name type="common">Glistening ink-cap mushroom</name>
    <name type="synonym">Coprinus micaceus</name>
    <dbReference type="NCBI Taxonomy" id="71717"/>
    <lineage>
        <taxon>Eukaryota</taxon>
        <taxon>Fungi</taxon>
        <taxon>Dikarya</taxon>
        <taxon>Basidiomycota</taxon>
        <taxon>Agaricomycotina</taxon>
        <taxon>Agaricomycetes</taxon>
        <taxon>Agaricomycetidae</taxon>
        <taxon>Agaricales</taxon>
        <taxon>Agaricineae</taxon>
        <taxon>Psathyrellaceae</taxon>
        <taxon>Coprinellus</taxon>
    </lineage>
</organism>
<dbReference type="PROSITE" id="PS00820">
    <property type="entry name" value="GLUCOAMYLASE"/>
    <property type="match status" value="1"/>
</dbReference>
<feature type="domain" description="CBM20" evidence="14">
    <location>
        <begin position="476"/>
        <end position="575"/>
    </location>
</feature>
<feature type="active site" description="Proton donor" evidence="10">
    <location>
        <position position="201"/>
    </location>
</feature>
<evidence type="ECO:0000256" key="7">
    <source>
        <dbReference type="ARBA" id="ARBA00023295"/>
    </source>
</evidence>
<feature type="region of interest" description="Disordered" evidence="12">
    <location>
        <begin position="554"/>
        <end position="575"/>
    </location>
</feature>
<accession>A0A4Y7U0U3</accession>
<dbReference type="GO" id="GO:0000272">
    <property type="term" value="P:polysaccharide catabolic process"/>
    <property type="evidence" value="ECO:0007669"/>
    <property type="project" value="UniProtKB-KW"/>
</dbReference>
<keyword evidence="3 13" id="KW-0732">Signal</keyword>
<evidence type="ECO:0000256" key="1">
    <source>
        <dbReference type="ARBA" id="ARBA00001863"/>
    </source>
</evidence>
<feature type="signal peptide" evidence="13">
    <location>
        <begin position="1"/>
        <end position="19"/>
    </location>
</feature>
<dbReference type="InterPro" id="IPR013783">
    <property type="entry name" value="Ig-like_fold"/>
</dbReference>
<evidence type="ECO:0000313" key="16">
    <source>
        <dbReference type="Proteomes" id="UP000298030"/>
    </source>
</evidence>
<dbReference type="GO" id="GO:2001070">
    <property type="term" value="F:starch binding"/>
    <property type="evidence" value="ECO:0007669"/>
    <property type="project" value="InterPro"/>
</dbReference>
<evidence type="ECO:0000256" key="10">
    <source>
        <dbReference type="PIRSR" id="PIRSR001031-1"/>
    </source>
</evidence>
<comment type="caution">
    <text evidence="15">The sequence shown here is derived from an EMBL/GenBank/DDBJ whole genome shotgun (WGS) entry which is preliminary data.</text>
</comment>
<dbReference type="SUPFAM" id="SSF48208">
    <property type="entry name" value="Six-hairpin glycosidases"/>
    <property type="match status" value="1"/>
</dbReference>
<dbReference type="EC" id="3.2.1.3" evidence="9"/>
<dbReference type="PIRSF" id="PIRSF001031">
    <property type="entry name" value="Glu-a-glcsd_SBD"/>
    <property type="match status" value="1"/>
</dbReference>
<evidence type="ECO:0000256" key="6">
    <source>
        <dbReference type="ARBA" id="ARBA00023277"/>
    </source>
</evidence>
<feature type="chain" id="PRO_5021209942" description="Glucoamylase" evidence="13">
    <location>
        <begin position="20"/>
        <end position="575"/>
    </location>
</feature>
<comment type="catalytic activity">
    <reaction evidence="1 9">
        <text>Hydrolysis of terminal (1-&gt;4)-linked alpha-D-glucose residues successively from non-reducing ends of the chains with release of beta-D-glucose.</text>
        <dbReference type="EC" id="3.2.1.3"/>
    </reaction>
</comment>
<evidence type="ECO:0000256" key="12">
    <source>
        <dbReference type="SAM" id="MobiDB-lite"/>
    </source>
</evidence>
<evidence type="ECO:0000256" key="5">
    <source>
        <dbReference type="ARBA" id="ARBA00023180"/>
    </source>
</evidence>
<evidence type="ECO:0000256" key="4">
    <source>
        <dbReference type="ARBA" id="ARBA00022801"/>
    </source>
</evidence>
<dbReference type="InterPro" id="IPR012341">
    <property type="entry name" value="6hp_glycosidase-like_sf"/>
</dbReference>
<dbReference type="InterPro" id="IPR011613">
    <property type="entry name" value="GH15-like"/>
</dbReference>
<dbReference type="PANTHER" id="PTHR31616:SF12">
    <property type="entry name" value="GLUCOAMYLASE"/>
    <property type="match status" value="1"/>
</dbReference>
<dbReference type="PRINTS" id="PR00736">
    <property type="entry name" value="GLHYDRLASE15"/>
</dbReference>
<protein>
    <recommendedName>
        <fullName evidence="9">Glucoamylase</fullName>
        <ecNumber evidence="9">3.2.1.3</ecNumber>
    </recommendedName>
    <alternativeName>
        <fullName evidence="9">1,4-alpha-D-glucan glucohydrolase</fullName>
    </alternativeName>
    <alternativeName>
        <fullName evidence="9">Glucan 1,4-alpha-glucosidase</fullName>
    </alternativeName>
</protein>
<dbReference type="AlphaFoldDB" id="A0A4Y7U0U3"/>
<keyword evidence="7 9" id="KW-0326">Glycosidase</keyword>
<dbReference type="GO" id="GO:0004339">
    <property type="term" value="F:glucan 1,4-alpha-glucosidase activity"/>
    <property type="evidence" value="ECO:0007669"/>
    <property type="project" value="UniProtKB-EC"/>
</dbReference>
<evidence type="ECO:0000256" key="8">
    <source>
        <dbReference type="ARBA" id="ARBA00023326"/>
    </source>
</evidence>
<dbReference type="InterPro" id="IPR046966">
    <property type="entry name" value="Glucoamylase_active_site"/>
</dbReference>
<evidence type="ECO:0000256" key="2">
    <source>
        <dbReference type="ARBA" id="ARBA00006188"/>
    </source>
</evidence>
<dbReference type="InterPro" id="IPR008928">
    <property type="entry name" value="6-hairpin_glycosidase_sf"/>
</dbReference>
<dbReference type="STRING" id="71717.A0A4Y7U0U3"/>
<sequence length="575" mass="61790">MRSFVVTTALALYASVVAAQQSSGATSYLAKEVPIARTNLIANIGPDGSKSQGAKAGVVIASPSKVDPDYVYTWTRDASLVYKAIVESYSRGEDDSLRNRIDQFVDSQAYLQTVSNPSGTISTGGLGEPKFHIDLTAFTGGWGRPQRDGPPLRATALIGYSNWLIKNGNTSYVQQKVWPVIKLDLDYTASNWNYTGFDLWEEVSSSSFFTTAVQHRALVEGATLATTLGLTSLATTYKTQAANVLCFEQSYWNPSQGYITSNTGGGRSGKDANSALASIHNFDPAAGCDATTFQPCSDKALSSLKVYIDSFRSIYPINSGIAANKAVATGRYSEDVYYGGQPWYLTTAAVAEQLYDAIIVWKAEKKIAVTSTSLAFFRQFASTVAEGTYASDSATYTTLLDAVTAFADGFIEIIAKYTPADGALAEQYHRSTGAQLSAKDLTWSYAAILTANAARDGHAQESWGAAGLTAPATCGGNQGPTVGVTFNVRAETVWGENIFITGSVDQLKSWSPDNAIALSPANYPIWSVTVPIPASTRFSYKYIRKLDGKVTWESDPDRTFESSASGSSSTNDQWR</sequence>
<keyword evidence="4 9" id="KW-0378">Hydrolase</keyword>
<dbReference type="PANTHER" id="PTHR31616">
    <property type="entry name" value="TREHALASE"/>
    <property type="match status" value="1"/>
</dbReference>
<gene>
    <name evidence="15" type="ORF">FA13DRAFT_1751170</name>
</gene>
<dbReference type="OrthoDB" id="6123450at2759"/>
<dbReference type="InterPro" id="IPR000165">
    <property type="entry name" value="Glucoamylase"/>
</dbReference>
<keyword evidence="16" id="KW-1185">Reference proteome</keyword>
<dbReference type="Pfam" id="PF00686">
    <property type="entry name" value="CBM_20"/>
    <property type="match status" value="1"/>
</dbReference>
<keyword evidence="5" id="KW-0325">Glycoprotein</keyword>
<dbReference type="PROSITE" id="PS51166">
    <property type="entry name" value="CBM20"/>
    <property type="match status" value="1"/>
</dbReference>
<reference evidence="15 16" key="1">
    <citation type="journal article" date="2019" name="Nat. Ecol. Evol.">
        <title>Megaphylogeny resolves global patterns of mushroom evolution.</title>
        <authorList>
            <person name="Varga T."/>
            <person name="Krizsan K."/>
            <person name="Foldi C."/>
            <person name="Dima B."/>
            <person name="Sanchez-Garcia M."/>
            <person name="Sanchez-Ramirez S."/>
            <person name="Szollosi G.J."/>
            <person name="Szarkandi J.G."/>
            <person name="Papp V."/>
            <person name="Albert L."/>
            <person name="Andreopoulos W."/>
            <person name="Angelini C."/>
            <person name="Antonin V."/>
            <person name="Barry K.W."/>
            <person name="Bougher N.L."/>
            <person name="Buchanan P."/>
            <person name="Buyck B."/>
            <person name="Bense V."/>
            <person name="Catcheside P."/>
            <person name="Chovatia M."/>
            <person name="Cooper J."/>
            <person name="Damon W."/>
            <person name="Desjardin D."/>
            <person name="Finy P."/>
            <person name="Geml J."/>
            <person name="Haridas S."/>
            <person name="Hughes K."/>
            <person name="Justo A."/>
            <person name="Karasinski D."/>
            <person name="Kautmanova I."/>
            <person name="Kiss B."/>
            <person name="Kocsube S."/>
            <person name="Kotiranta H."/>
            <person name="LaButti K.M."/>
            <person name="Lechner B.E."/>
            <person name="Liimatainen K."/>
            <person name="Lipzen A."/>
            <person name="Lukacs Z."/>
            <person name="Mihaltcheva S."/>
            <person name="Morgado L.N."/>
            <person name="Niskanen T."/>
            <person name="Noordeloos M.E."/>
            <person name="Ohm R.A."/>
            <person name="Ortiz-Santana B."/>
            <person name="Ovrebo C."/>
            <person name="Racz N."/>
            <person name="Riley R."/>
            <person name="Savchenko A."/>
            <person name="Shiryaev A."/>
            <person name="Soop K."/>
            <person name="Spirin V."/>
            <person name="Szebenyi C."/>
            <person name="Tomsovsky M."/>
            <person name="Tulloss R.E."/>
            <person name="Uehling J."/>
            <person name="Grigoriev I.V."/>
            <person name="Vagvolgyi C."/>
            <person name="Papp T."/>
            <person name="Martin F.M."/>
            <person name="Miettinen O."/>
            <person name="Hibbett D.S."/>
            <person name="Nagy L.G."/>
        </authorList>
    </citation>
    <scope>NUCLEOTIDE SEQUENCE [LARGE SCALE GENOMIC DNA]</scope>
    <source>
        <strain evidence="15 16">FP101781</strain>
    </source>
</reference>
<keyword evidence="8 9" id="KW-0624">Polysaccharide degradation</keyword>
<evidence type="ECO:0000259" key="14">
    <source>
        <dbReference type="PROSITE" id="PS51166"/>
    </source>
</evidence>
<evidence type="ECO:0000313" key="15">
    <source>
        <dbReference type="EMBL" id="TEB40045.1"/>
    </source>
</evidence>
<feature type="binding site" evidence="11">
    <location>
        <position position="142"/>
    </location>
    <ligand>
        <name>substrate</name>
    </ligand>
</feature>
<dbReference type="InterPro" id="IPR013784">
    <property type="entry name" value="Carb-bd-like_fold"/>
</dbReference>
<dbReference type="Pfam" id="PF00723">
    <property type="entry name" value="Glyco_hydro_15"/>
    <property type="match status" value="1"/>
</dbReference>
<dbReference type="SUPFAM" id="SSF49452">
    <property type="entry name" value="Starch-binding domain-like"/>
    <property type="match status" value="1"/>
</dbReference>
<evidence type="ECO:0000256" key="9">
    <source>
        <dbReference type="PIRNR" id="PIRNR001031"/>
    </source>
</evidence>
<evidence type="ECO:0000256" key="13">
    <source>
        <dbReference type="SAM" id="SignalP"/>
    </source>
</evidence>
<keyword evidence="6 9" id="KW-0119">Carbohydrate metabolism</keyword>
<feature type="active site" description="Proton acceptor" evidence="10">
    <location>
        <position position="198"/>
    </location>
</feature>
<dbReference type="InterPro" id="IPR002044">
    <property type="entry name" value="CBM20"/>
</dbReference>
<dbReference type="Gene3D" id="2.60.40.10">
    <property type="entry name" value="Immunoglobulins"/>
    <property type="match status" value="1"/>
</dbReference>
<comment type="similarity">
    <text evidence="2 9">Belongs to the glycosyl hydrolase 15 family.</text>
</comment>
<dbReference type="EMBL" id="QPFP01000001">
    <property type="protein sequence ID" value="TEB40045.1"/>
    <property type="molecule type" value="Genomic_DNA"/>
</dbReference>
<evidence type="ECO:0000256" key="3">
    <source>
        <dbReference type="ARBA" id="ARBA00022729"/>
    </source>
</evidence>
<evidence type="ECO:0000256" key="11">
    <source>
        <dbReference type="PIRSR" id="PIRSR001031-2"/>
    </source>
</evidence>
<dbReference type="Gene3D" id="1.50.10.10">
    <property type="match status" value="1"/>
</dbReference>
<proteinExistence type="inferred from homology"/>
<dbReference type="Proteomes" id="UP000298030">
    <property type="component" value="Unassembled WGS sequence"/>
</dbReference>
<dbReference type="GO" id="GO:0000324">
    <property type="term" value="C:fungal-type vacuole"/>
    <property type="evidence" value="ECO:0007669"/>
    <property type="project" value="TreeGrafter"/>
</dbReference>
<dbReference type="InterPro" id="IPR008291">
    <property type="entry name" value="Glucoamylase_SBD"/>
</dbReference>
<dbReference type="SMART" id="SM01065">
    <property type="entry name" value="CBM_2"/>
    <property type="match status" value="1"/>
</dbReference>